<keyword evidence="3" id="KW-1185">Reference proteome</keyword>
<feature type="transmembrane region" description="Helical" evidence="1">
    <location>
        <begin position="61"/>
        <end position="82"/>
    </location>
</feature>
<evidence type="ECO:0000313" key="2">
    <source>
        <dbReference type="EMBL" id="QXQ14668.1"/>
    </source>
</evidence>
<name>A0ABX8SA62_9ACTN</name>
<protein>
    <recommendedName>
        <fullName evidence="4">ABC transporter permease</fullName>
    </recommendedName>
</protein>
<keyword evidence="1" id="KW-0472">Membrane</keyword>
<keyword evidence="1" id="KW-1133">Transmembrane helix</keyword>
<dbReference type="RefSeq" id="WP_066468516.1">
    <property type="nucleotide sequence ID" value="NZ_CBCRUZ010000004.1"/>
</dbReference>
<feature type="transmembrane region" description="Helical" evidence="1">
    <location>
        <begin position="230"/>
        <end position="248"/>
    </location>
</feature>
<evidence type="ECO:0008006" key="4">
    <source>
        <dbReference type="Google" id="ProtNLM"/>
    </source>
</evidence>
<evidence type="ECO:0000313" key="3">
    <source>
        <dbReference type="Proteomes" id="UP000887023"/>
    </source>
</evidence>
<feature type="transmembrane region" description="Helical" evidence="1">
    <location>
        <begin position="21"/>
        <end position="41"/>
    </location>
</feature>
<feature type="transmembrane region" description="Helical" evidence="1">
    <location>
        <begin position="141"/>
        <end position="160"/>
    </location>
</feature>
<gene>
    <name evidence="2" type="ORF">KV203_04490</name>
</gene>
<evidence type="ECO:0000256" key="1">
    <source>
        <dbReference type="SAM" id="Phobius"/>
    </source>
</evidence>
<accession>A0ABX8SA62</accession>
<proteinExistence type="predicted"/>
<feature type="transmembrane region" description="Helical" evidence="1">
    <location>
        <begin position="172"/>
        <end position="196"/>
    </location>
</feature>
<keyword evidence="1" id="KW-0812">Transmembrane</keyword>
<dbReference type="EMBL" id="CP079105">
    <property type="protein sequence ID" value="QXQ14668.1"/>
    <property type="molecule type" value="Genomic_DNA"/>
</dbReference>
<reference evidence="2" key="1">
    <citation type="submission" date="2021-07" db="EMBL/GenBank/DDBJ databases">
        <title>Candidatus Kaistella beijingensis sp. nov. isolated from a municipal wastewater treatment plant is involved in sludge foaming.</title>
        <authorList>
            <person name="Song Y."/>
            <person name="Liu S.-J."/>
        </authorList>
    </citation>
    <scope>NUCLEOTIDE SEQUENCE</scope>
    <source>
        <strain evidence="2">DSM 43998</strain>
    </source>
</reference>
<dbReference type="Proteomes" id="UP000887023">
    <property type="component" value="Chromosome"/>
</dbReference>
<sequence length="256" mass="25831">MLTESAVRAELVRLFGLRLGVRLLIVQLLVGSVACFGGTVVARLNTEPNGNLLLGRAALGYYVAFGCACLAAAVVTATLAGGDVRYGTLTSTLLADPDRDRLLAAKFLVGAALGAVYGVSTGVFGAIVLLGFADGGVGPSWQLAAVALAGTTAAACWGLIGTGLGLLLGSPLVAVIVLLTWCPLGELAASALAAAVGWTEFGSVLPCFAALGTIVAGTVHEVGPMPGWPAAPLLVVGWTAAVVATAWYRNRSRDLN</sequence>
<feature type="transmembrane region" description="Helical" evidence="1">
    <location>
        <begin position="103"/>
        <end position="129"/>
    </location>
</feature>
<organism evidence="2 3">
    <name type="scientific">Skermania pinensis</name>
    <dbReference type="NCBI Taxonomy" id="39122"/>
    <lineage>
        <taxon>Bacteria</taxon>
        <taxon>Bacillati</taxon>
        <taxon>Actinomycetota</taxon>
        <taxon>Actinomycetes</taxon>
        <taxon>Mycobacteriales</taxon>
        <taxon>Gordoniaceae</taxon>
        <taxon>Skermania</taxon>
    </lineage>
</organism>